<dbReference type="PRINTS" id="PR00364">
    <property type="entry name" value="DISEASERSIST"/>
</dbReference>
<dbReference type="AlphaFoldDB" id="A0A8J4R227"/>
<dbReference type="GO" id="GO:0005524">
    <property type="term" value="F:ATP binding"/>
    <property type="evidence" value="ECO:0007669"/>
    <property type="project" value="UniProtKB-KW"/>
</dbReference>
<evidence type="ECO:0000313" key="11">
    <source>
        <dbReference type="EMBL" id="KAF3963232.1"/>
    </source>
</evidence>
<dbReference type="SUPFAM" id="SSF52540">
    <property type="entry name" value="P-loop containing nucleoside triphosphate hydrolases"/>
    <property type="match status" value="1"/>
</dbReference>
<dbReference type="EMBL" id="JRKL02001574">
    <property type="protein sequence ID" value="KAF3963232.1"/>
    <property type="molecule type" value="Genomic_DNA"/>
</dbReference>
<dbReference type="InterPro" id="IPR050905">
    <property type="entry name" value="Plant_NBS-LRR"/>
</dbReference>
<dbReference type="InterPro" id="IPR027417">
    <property type="entry name" value="P-loop_NTPase"/>
</dbReference>
<dbReference type="InterPro" id="IPR032675">
    <property type="entry name" value="LRR_dom_sf"/>
</dbReference>
<dbReference type="InterPro" id="IPR055414">
    <property type="entry name" value="LRR_R13L4/SHOC2-like"/>
</dbReference>
<sequence length="1054" mass="120219">MLHAAIPNTLFKSTLASGSWKFSIYSNSIRFSLKLLMNVEINAEPSKLHEKEVRNSMSGGWRGDMLGAAASGIGSAAASAVGTAAGDETYKYAKEIITNLSCKVDNEADYNLEYNYERLIEQAKKLYACRDDILAQAKTKLVTQVYEAWISKVTKSEEEVQDLETKYKKEKGKKRTWSQRLIGSSELRTDLSQSMAEKCKKLHNLWVEGKSEIGIVVEKLPERVIIMHGPKSEDKIFLESYVEEILGHLRDKNVKRIGLWGMSGIGKTTIMQSLNNNEDTAKMFDIVIWVTVSKDWNLEKLQHKIADRLKLNMEGITDPNEIAQLICRDLKSKRCLLLLDEVREVLDLPLIGMCESEKDSKVVVASRNYHVCCDMETDLEIDVKRLSEADAWKMFKVKVGRNVNLPGIEPIAKLVVSECAGLPLLIDKVASMFRRKDNFHLWSDGLRSLRRWPSIKIQGIDELIEYLKFCYEDLDDEVKKACFLYGAIYPEDYEIYKDYLLECWRAEGFIHDTSEFRVARDKGHSILEELISISLLEKSAKMNHVRMNKVIRNMALNISSRSCNFKILVKPREGLQEAPNEVEWQQANRISLMDNKLCTLPEMPDCNELSTLLLQRNQDLIVIPETFFGCMQNLRVLDLHGTGITSLPSSISCLKRLKALYLHSCSCLMELRYLEGLEHLEVLDIRDTSLNHFPIQIGRLNQLKCLRMSLSNFGIRHSSNIEYCRSVFSSLLLLEELLIDVDPNNQSWEVTMKTISEGVAKLTHLTSLSICFPTVDCLKSFISTSQLWKDFRFTFQFSVGYHDTTLYKILDCFEYQIRKCLKFANGEGVDPIISDVLLETDAFELIGHKGTSRLSDFGIESINKMRGCLIEGCNEIETIVDGNRVKRSALTCLEKMFINNVPNLKSIWEGPVHNGSLSQLTTLTLCKCLKLKKIFSGGMIKQLSQLQHVKVEDCPEIEEIIAESENNGLKPDALPRLKMLELSNLPRVKSIWTSDSLKWPSLEKIKISMCQMLTKLPFNSPYGFNLLHRGSSLDKMFEVEDILLWLNSSFNFNT</sequence>
<evidence type="ECO:0000259" key="8">
    <source>
        <dbReference type="Pfam" id="PF23247"/>
    </source>
</evidence>
<dbReference type="GO" id="GO:0043531">
    <property type="term" value="F:ADP binding"/>
    <property type="evidence" value="ECO:0007669"/>
    <property type="project" value="InterPro"/>
</dbReference>
<evidence type="ECO:0000256" key="2">
    <source>
        <dbReference type="ARBA" id="ARBA00022737"/>
    </source>
</evidence>
<keyword evidence="3" id="KW-0547">Nucleotide-binding</keyword>
<dbReference type="FunFam" id="3.40.50.300:FF:001091">
    <property type="entry name" value="Probable disease resistance protein At1g61300"/>
    <property type="match status" value="1"/>
</dbReference>
<dbReference type="InterPro" id="IPR001611">
    <property type="entry name" value="Leu-rich_rpt"/>
</dbReference>
<evidence type="ECO:0000256" key="6">
    <source>
        <dbReference type="SAM" id="Coils"/>
    </source>
</evidence>
<dbReference type="PROSITE" id="PS51450">
    <property type="entry name" value="LRR"/>
    <property type="match status" value="1"/>
</dbReference>
<evidence type="ECO:0000259" key="9">
    <source>
        <dbReference type="Pfam" id="PF23559"/>
    </source>
</evidence>
<proteinExistence type="inferred from homology"/>
<dbReference type="InterPro" id="IPR058922">
    <property type="entry name" value="WHD_DRP"/>
</dbReference>
<keyword evidence="6" id="KW-0175">Coiled coil</keyword>
<dbReference type="Pfam" id="PF23598">
    <property type="entry name" value="LRR_14"/>
    <property type="match status" value="1"/>
</dbReference>
<dbReference type="GO" id="GO:0006952">
    <property type="term" value="P:defense response"/>
    <property type="evidence" value="ECO:0007669"/>
    <property type="project" value="UniProtKB-KW"/>
</dbReference>
<dbReference type="InterPro" id="IPR042197">
    <property type="entry name" value="Apaf_helical"/>
</dbReference>
<dbReference type="InterPro" id="IPR002182">
    <property type="entry name" value="NB-ARC"/>
</dbReference>
<feature type="domain" description="NB-ARC" evidence="7">
    <location>
        <begin position="239"/>
        <end position="402"/>
    </location>
</feature>
<comment type="caution">
    <text evidence="11">The sequence shown here is derived from an EMBL/GenBank/DDBJ whole genome shotgun (WGS) entry which is preliminary data.</text>
</comment>
<dbReference type="FunFam" id="1.10.10.10:FF:000322">
    <property type="entry name" value="Probable disease resistance protein At1g63360"/>
    <property type="match status" value="1"/>
</dbReference>
<gene>
    <name evidence="11" type="ORF">CMV_012359</name>
</gene>
<dbReference type="Pfam" id="PF23247">
    <property type="entry name" value="LRR_RPS2"/>
    <property type="match status" value="1"/>
</dbReference>
<dbReference type="InterPro" id="IPR057135">
    <property type="entry name" value="At4g27190-like_LRR"/>
</dbReference>
<evidence type="ECO:0000259" key="7">
    <source>
        <dbReference type="Pfam" id="PF00931"/>
    </source>
</evidence>
<feature type="coiled-coil region" evidence="6">
    <location>
        <begin position="146"/>
        <end position="173"/>
    </location>
</feature>
<dbReference type="SUPFAM" id="SSF52058">
    <property type="entry name" value="L domain-like"/>
    <property type="match status" value="1"/>
</dbReference>
<keyword evidence="4" id="KW-0611">Plant defense</keyword>
<dbReference type="Gene3D" id="3.40.50.300">
    <property type="entry name" value="P-loop containing nucleotide triphosphate hydrolases"/>
    <property type="match status" value="1"/>
</dbReference>
<evidence type="ECO:0008006" key="13">
    <source>
        <dbReference type="Google" id="ProtNLM"/>
    </source>
</evidence>
<dbReference type="PANTHER" id="PTHR33463">
    <property type="entry name" value="NB-ARC DOMAIN-CONTAINING PROTEIN-RELATED"/>
    <property type="match status" value="1"/>
</dbReference>
<reference evidence="11" key="1">
    <citation type="submission" date="2020-03" db="EMBL/GenBank/DDBJ databases">
        <title>Castanea mollissima Vanexum genome sequencing.</title>
        <authorList>
            <person name="Staton M."/>
        </authorList>
    </citation>
    <scope>NUCLEOTIDE SEQUENCE</scope>
    <source>
        <tissue evidence="11">Leaf</tissue>
    </source>
</reference>
<feature type="domain" description="Disease resistance protein winged helix" evidence="9">
    <location>
        <begin position="488"/>
        <end position="555"/>
    </location>
</feature>
<feature type="domain" description="Disease resistance R13L4/SHOC-2-like LRR" evidence="10">
    <location>
        <begin position="629"/>
        <end position="787"/>
    </location>
</feature>
<organism evidence="11 12">
    <name type="scientific">Castanea mollissima</name>
    <name type="common">Chinese chestnut</name>
    <dbReference type="NCBI Taxonomy" id="60419"/>
    <lineage>
        <taxon>Eukaryota</taxon>
        <taxon>Viridiplantae</taxon>
        <taxon>Streptophyta</taxon>
        <taxon>Embryophyta</taxon>
        <taxon>Tracheophyta</taxon>
        <taxon>Spermatophyta</taxon>
        <taxon>Magnoliopsida</taxon>
        <taxon>eudicotyledons</taxon>
        <taxon>Gunneridae</taxon>
        <taxon>Pentapetalae</taxon>
        <taxon>rosids</taxon>
        <taxon>fabids</taxon>
        <taxon>Fagales</taxon>
        <taxon>Fagaceae</taxon>
        <taxon>Castanea</taxon>
    </lineage>
</organism>
<keyword evidence="2" id="KW-0677">Repeat</keyword>
<name>A0A8J4R227_9ROSI</name>
<dbReference type="Proteomes" id="UP000737018">
    <property type="component" value="Unassembled WGS sequence"/>
</dbReference>
<protein>
    <recommendedName>
        <fullName evidence="13">NB-ARC domain-containing protein</fullName>
    </recommendedName>
</protein>
<dbReference type="OrthoDB" id="1691503at2759"/>
<keyword evidence="12" id="KW-1185">Reference proteome</keyword>
<evidence type="ECO:0000256" key="3">
    <source>
        <dbReference type="ARBA" id="ARBA00022741"/>
    </source>
</evidence>
<dbReference type="Pfam" id="PF00931">
    <property type="entry name" value="NB-ARC"/>
    <property type="match status" value="1"/>
</dbReference>
<dbReference type="PANTHER" id="PTHR33463:SF186">
    <property type="entry name" value="NB-ARC DOMAIN-CONTAINING PROTEIN"/>
    <property type="match status" value="1"/>
</dbReference>
<feature type="domain" description="Disease resistance protein At4g27190-like leucine-rich repeats" evidence="8">
    <location>
        <begin position="898"/>
        <end position="1016"/>
    </location>
</feature>
<evidence type="ECO:0000256" key="1">
    <source>
        <dbReference type="ARBA" id="ARBA00008894"/>
    </source>
</evidence>
<evidence type="ECO:0000256" key="4">
    <source>
        <dbReference type="ARBA" id="ARBA00022821"/>
    </source>
</evidence>
<evidence type="ECO:0000259" key="10">
    <source>
        <dbReference type="Pfam" id="PF23598"/>
    </source>
</evidence>
<accession>A0A8J4R227</accession>
<dbReference type="Gene3D" id="3.80.10.10">
    <property type="entry name" value="Ribonuclease Inhibitor"/>
    <property type="match status" value="2"/>
</dbReference>
<evidence type="ECO:0000256" key="5">
    <source>
        <dbReference type="ARBA" id="ARBA00022840"/>
    </source>
</evidence>
<dbReference type="Pfam" id="PF23559">
    <property type="entry name" value="WHD_DRP"/>
    <property type="match status" value="1"/>
</dbReference>
<keyword evidence="5" id="KW-0067">ATP-binding</keyword>
<comment type="similarity">
    <text evidence="1">Belongs to the disease resistance NB-LRR family.</text>
</comment>
<evidence type="ECO:0000313" key="12">
    <source>
        <dbReference type="Proteomes" id="UP000737018"/>
    </source>
</evidence>
<dbReference type="Gene3D" id="1.10.8.430">
    <property type="entry name" value="Helical domain of apoptotic protease-activating factors"/>
    <property type="match status" value="1"/>
</dbReference>